<evidence type="ECO:0000313" key="2">
    <source>
        <dbReference type="Proteomes" id="UP001500621"/>
    </source>
</evidence>
<comment type="caution">
    <text evidence="1">The sequence shown here is derived from an EMBL/GenBank/DDBJ whole genome shotgun (WGS) entry which is preliminary data.</text>
</comment>
<sequence length="272" mass="28674">MLVRRPGPAREGHHEPCPDVVASLGALTVPGVVWAAPVHRGFLLEPGVERFVVPGPASVATLVLGGMPPAAVATMLRPVGGALGAVHASPLRTRRAPAAVRRLHSWLLTGRAPGEGARLHAALTDRPAFHRFAVDATERVLSAPACCALGAPGQSVLYPHPDGSATTVLLTDEVGDAPPEWDLGWLLGELLELLNAPARAPEPRPLAGFPPADALLAGYDAPLDEGLLARTCLLRWLLHLHDYAAYVDWDDDLLARLDRIAALAADLPRVLG</sequence>
<evidence type="ECO:0008006" key="3">
    <source>
        <dbReference type="Google" id="ProtNLM"/>
    </source>
</evidence>
<reference evidence="2" key="1">
    <citation type="journal article" date="2019" name="Int. J. Syst. Evol. Microbiol.">
        <title>The Global Catalogue of Microorganisms (GCM) 10K type strain sequencing project: providing services to taxonomists for standard genome sequencing and annotation.</title>
        <authorList>
            <consortium name="The Broad Institute Genomics Platform"/>
            <consortium name="The Broad Institute Genome Sequencing Center for Infectious Disease"/>
            <person name="Wu L."/>
            <person name="Ma J."/>
        </authorList>
    </citation>
    <scope>NUCLEOTIDE SEQUENCE [LARGE SCALE GENOMIC DNA]</scope>
    <source>
        <strain evidence="2">JCM 18127</strain>
    </source>
</reference>
<dbReference type="EMBL" id="BAABIM010000001">
    <property type="protein sequence ID" value="GAA4670179.1"/>
    <property type="molecule type" value="Genomic_DNA"/>
</dbReference>
<keyword evidence="2" id="KW-1185">Reference proteome</keyword>
<gene>
    <name evidence="1" type="ORF">GCM10023226_03420</name>
</gene>
<accession>A0ABP8VRX8</accession>
<dbReference type="Proteomes" id="UP001500621">
    <property type="component" value="Unassembled WGS sequence"/>
</dbReference>
<evidence type="ECO:0000313" key="1">
    <source>
        <dbReference type="EMBL" id="GAA4670179.1"/>
    </source>
</evidence>
<name>A0ABP8VRX8_9ACTN</name>
<protein>
    <recommendedName>
        <fullName evidence="3">Aminoglycoside phosphotransferase domain-containing protein</fullName>
    </recommendedName>
</protein>
<organism evidence="1 2">
    <name type="scientific">Nocardioides nanhaiensis</name>
    <dbReference type="NCBI Taxonomy" id="1476871"/>
    <lineage>
        <taxon>Bacteria</taxon>
        <taxon>Bacillati</taxon>
        <taxon>Actinomycetota</taxon>
        <taxon>Actinomycetes</taxon>
        <taxon>Propionibacteriales</taxon>
        <taxon>Nocardioidaceae</taxon>
        <taxon>Nocardioides</taxon>
    </lineage>
</organism>
<proteinExistence type="predicted"/>